<feature type="region of interest" description="Disordered" evidence="13">
    <location>
        <begin position="382"/>
        <end position="422"/>
    </location>
</feature>
<keyword evidence="10" id="KW-1015">Disulfide bond</keyword>
<gene>
    <name evidence="18" type="primary">Usp19</name>
    <name evidence="18" type="ORF">L345_09770</name>
</gene>
<feature type="compositionally biased region" description="Basic and acidic residues" evidence="13">
    <location>
        <begin position="239"/>
        <end position="248"/>
    </location>
</feature>
<keyword evidence="7 14" id="KW-1133">Transmembrane helix</keyword>
<feature type="region of interest" description="Disordered" evidence="13">
    <location>
        <begin position="71"/>
        <end position="136"/>
    </location>
</feature>
<feature type="binding site" evidence="9">
    <location>
        <position position="1606"/>
    </location>
    <ligand>
        <name>Na(+)</name>
        <dbReference type="ChEBI" id="CHEBI:29101"/>
        <label>1</label>
    </ligand>
</feature>
<evidence type="ECO:0000256" key="11">
    <source>
        <dbReference type="PROSITE-ProRule" id="PRU00134"/>
    </source>
</evidence>
<dbReference type="InterPro" id="IPR007052">
    <property type="entry name" value="CS_dom"/>
</dbReference>
<dbReference type="PANTHER" id="PTHR11616">
    <property type="entry name" value="SODIUM/CHLORIDE DEPENDENT TRANSPORTER"/>
    <property type="match status" value="1"/>
</dbReference>
<protein>
    <recommendedName>
        <fullName evidence="12">Transporter</fullName>
    </recommendedName>
</protein>
<feature type="binding site" evidence="9">
    <location>
        <position position="1951"/>
    </location>
    <ligand>
        <name>Na(+)</name>
        <dbReference type="ChEBI" id="CHEBI:29101"/>
        <label>1</label>
    </ligand>
</feature>
<dbReference type="CDD" id="cd06466">
    <property type="entry name" value="p23_CS_SGT1_like"/>
    <property type="match status" value="1"/>
</dbReference>
<feature type="domain" description="CS" evidence="17">
    <location>
        <begin position="135"/>
        <end position="224"/>
    </location>
</feature>
<feature type="transmembrane region" description="Helical" evidence="14">
    <location>
        <begin position="1438"/>
        <end position="1459"/>
    </location>
</feature>
<dbReference type="PROSITE" id="PS50267">
    <property type="entry name" value="NA_NEUROTRAN_SYMP_3"/>
    <property type="match status" value="1"/>
</dbReference>
<proteinExistence type="inferred from homology"/>
<keyword evidence="18" id="KW-0378">Hydrolase</keyword>
<feature type="binding site" evidence="9">
    <location>
        <position position="1854"/>
    </location>
    <ligand>
        <name>Na(+)</name>
        <dbReference type="ChEBI" id="CHEBI:29101"/>
        <label>1</label>
    </ligand>
</feature>
<dbReference type="Gene3D" id="2.60.40.790">
    <property type="match status" value="2"/>
</dbReference>
<evidence type="ECO:0000256" key="2">
    <source>
        <dbReference type="ARBA" id="ARBA00022448"/>
    </source>
</evidence>
<comment type="similarity">
    <text evidence="12">Belongs to the sodium:neurotransmitter symporter (SNF) (TC 2.A.22) family.</text>
</comment>
<feature type="transmembrane region" description="Helical" evidence="14">
    <location>
        <begin position="1769"/>
        <end position="1792"/>
    </location>
</feature>
<dbReference type="InterPro" id="IPR001394">
    <property type="entry name" value="Peptidase_C19_UCH"/>
</dbReference>
<feature type="compositionally biased region" description="Basic and acidic residues" evidence="13">
    <location>
        <begin position="577"/>
        <end position="594"/>
    </location>
</feature>
<feature type="non-terminal residue" evidence="18">
    <location>
        <position position="1"/>
    </location>
</feature>
<dbReference type="SUPFAM" id="SSF144232">
    <property type="entry name" value="HIT/MYND zinc finger-like"/>
    <property type="match status" value="1"/>
</dbReference>
<dbReference type="CDD" id="cd02674">
    <property type="entry name" value="Peptidase_C19R"/>
    <property type="match status" value="1"/>
</dbReference>
<evidence type="ECO:0000256" key="1">
    <source>
        <dbReference type="ARBA" id="ARBA00004141"/>
    </source>
</evidence>
<keyword evidence="19" id="KW-1185">Reference proteome</keyword>
<dbReference type="PROSITE" id="PS50865">
    <property type="entry name" value="ZF_MYND_2"/>
    <property type="match status" value="1"/>
</dbReference>
<feature type="binding site" evidence="9">
    <location>
        <position position="1605"/>
    </location>
    <ligand>
        <name>Na(+)</name>
        <dbReference type="ChEBI" id="CHEBI:29101"/>
        <label>1</label>
    </ligand>
</feature>
<dbReference type="GO" id="GO:0016579">
    <property type="term" value="P:protein deubiquitination"/>
    <property type="evidence" value="ECO:0007669"/>
    <property type="project" value="InterPro"/>
</dbReference>
<feature type="disulfide bond" evidence="10">
    <location>
        <begin position="1708"/>
        <end position="1717"/>
    </location>
</feature>
<feature type="transmembrane region" description="Helical" evidence="14">
    <location>
        <begin position="1627"/>
        <end position="1648"/>
    </location>
</feature>
<feature type="transmembrane region" description="Helical" evidence="14">
    <location>
        <begin position="1804"/>
        <end position="1831"/>
    </location>
</feature>
<dbReference type="PROSITE" id="PS00973">
    <property type="entry name" value="USP_2"/>
    <property type="match status" value="1"/>
</dbReference>
<evidence type="ECO:0000256" key="12">
    <source>
        <dbReference type="RuleBase" id="RU003732"/>
    </source>
</evidence>
<feature type="transmembrane region" description="Helical" evidence="14">
    <location>
        <begin position="1669"/>
        <end position="1696"/>
    </location>
</feature>
<feature type="binding site" evidence="9">
    <location>
        <position position="1954"/>
    </location>
    <ligand>
        <name>Na(+)</name>
        <dbReference type="ChEBI" id="CHEBI:29101"/>
        <label>1</label>
    </ligand>
</feature>
<feature type="compositionally biased region" description="Basic and acidic residues" evidence="13">
    <location>
        <begin position="413"/>
        <end position="422"/>
    </location>
</feature>
<feature type="compositionally biased region" description="Low complexity" evidence="13">
    <location>
        <begin position="1097"/>
        <end position="1109"/>
    </location>
</feature>
<feature type="compositionally biased region" description="Basic residues" evidence="13">
    <location>
        <begin position="226"/>
        <end position="238"/>
    </location>
</feature>
<keyword evidence="5 11" id="KW-0863">Zinc-finger</keyword>
<feature type="region of interest" description="Disordered" evidence="13">
    <location>
        <begin position="313"/>
        <end position="335"/>
    </location>
</feature>
<keyword evidence="4 9" id="KW-0479">Metal-binding</keyword>
<feature type="transmembrane region" description="Helical" evidence="14">
    <location>
        <begin position="2059"/>
        <end position="2078"/>
    </location>
</feature>
<feature type="binding site" evidence="9">
    <location>
        <position position="1610"/>
    </location>
    <ligand>
        <name>Na(+)</name>
        <dbReference type="ChEBI" id="CHEBI:29101"/>
        <label>1</label>
    </ligand>
</feature>
<feature type="transmembrane region" description="Helical" evidence="14">
    <location>
        <begin position="1597"/>
        <end position="1615"/>
    </location>
</feature>
<feature type="transmembrane region" description="Helical" evidence="14">
    <location>
        <begin position="2098"/>
        <end position="2119"/>
    </location>
</feature>
<feature type="region of interest" description="Disordered" evidence="13">
    <location>
        <begin position="1"/>
        <end position="26"/>
    </location>
</feature>
<dbReference type="Pfam" id="PF00209">
    <property type="entry name" value="SNF"/>
    <property type="match status" value="1"/>
</dbReference>
<evidence type="ECO:0000313" key="19">
    <source>
        <dbReference type="Proteomes" id="UP000018936"/>
    </source>
</evidence>
<dbReference type="InterPro" id="IPR002893">
    <property type="entry name" value="Znf_MYND"/>
</dbReference>
<dbReference type="Proteomes" id="UP000018936">
    <property type="component" value="Unassembled WGS sequence"/>
</dbReference>
<dbReference type="InterPro" id="IPR038765">
    <property type="entry name" value="Papain-like_cys_pep_sf"/>
</dbReference>
<dbReference type="EMBL" id="AZIM01002245">
    <property type="protein sequence ID" value="ETE64463.1"/>
    <property type="molecule type" value="Genomic_DNA"/>
</dbReference>
<evidence type="ECO:0000256" key="9">
    <source>
        <dbReference type="PIRSR" id="PIRSR600175-1"/>
    </source>
</evidence>
<dbReference type="PROSITE" id="PS01360">
    <property type="entry name" value="ZF_MYND_1"/>
    <property type="match status" value="1"/>
</dbReference>
<dbReference type="SUPFAM" id="SSF161070">
    <property type="entry name" value="SNF-like"/>
    <property type="match status" value="1"/>
</dbReference>
<evidence type="ECO:0000259" key="17">
    <source>
        <dbReference type="PROSITE" id="PS51203"/>
    </source>
</evidence>
<feature type="transmembrane region" description="Helical" evidence="14">
    <location>
        <begin position="1983"/>
        <end position="2001"/>
    </location>
</feature>
<accession>V8NS16</accession>
<evidence type="ECO:0000313" key="18">
    <source>
        <dbReference type="EMBL" id="ETE64463.1"/>
    </source>
</evidence>
<feature type="transmembrane region" description="Helical" evidence="14">
    <location>
        <begin position="1880"/>
        <end position="1905"/>
    </location>
</feature>
<dbReference type="Pfam" id="PF04969">
    <property type="entry name" value="CS"/>
    <property type="match status" value="2"/>
</dbReference>
<keyword evidence="6" id="KW-0862">Zinc</keyword>
<feature type="region of interest" description="Disordered" evidence="13">
    <location>
        <begin position="1370"/>
        <end position="1402"/>
    </location>
</feature>
<dbReference type="PRINTS" id="PR00176">
    <property type="entry name" value="NANEUSMPORT"/>
</dbReference>
<dbReference type="InterPro" id="IPR018200">
    <property type="entry name" value="USP_CS"/>
</dbReference>
<comment type="subcellular location">
    <subcellularLocation>
        <location evidence="1">Membrane</location>
        <topology evidence="1">Multi-pass membrane protein</topology>
    </subcellularLocation>
</comment>
<keyword evidence="3 12" id="KW-0812">Transmembrane</keyword>
<dbReference type="InterPro" id="IPR028889">
    <property type="entry name" value="USP"/>
</dbReference>
<dbReference type="PROSITE" id="PS00972">
    <property type="entry name" value="USP_1"/>
    <property type="match status" value="1"/>
</dbReference>
<feature type="region of interest" description="Disordered" evidence="13">
    <location>
        <begin position="226"/>
        <end position="297"/>
    </location>
</feature>
<dbReference type="PANTHER" id="PTHR11616:SF126">
    <property type="entry name" value="TRANSPORTER"/>
    <property type="match status" value="1"/>
</dbReference>
<keyword evidence="8 14" id="KW-0472">Membrane</keyword>
<feature type="domain" description="MYND-type" evidence="16">
    <location>
        <begin position="916"/>
        <end position="957"/>
    </location>
</feature>
<dbReference type="OrthoDB" id="265776at2759"/>
<evidence type="ECO:0000259" key="15">
    <source>
        <dbReference type="PROSITE" id="PS50235"/>
    </source>
</evidence>
<dbReference type="FunFam" id="3.90.70.10:FF:000020">
    <property type="entry name" value="ubiquitin carboxyl-terminal hydrolase 19 isoform X4"/>
    <property type="match status" value="1"/>
</dbReference>
<evidence type="ECO:0000256" key="13">
    <source>
        <dbReference type="SAM" id="MobiDB-lite"/>
    </source>
</evidence>
<dbReference type="InterPro" id="IPR008978">
    <property type="entry name" value="HSP20-like_chaperone"/>
</dbReference>
<organism evidence="18 19">
    <name type="scientific">Ophiophagus hannah</name>
    <name type="common">King cobra</name>
    <name type="synonym">Naja hannah</name>
    <dbReference type="NCBI Taxonomy" id="8665"/>
    <lineage>
        <taxon>Eukaryota</taxon>
        <taxon>Metazoa</taxon>
        <taxon>Chordata</taxon>
        <taxon>Craniata</taxon>
        <taxon>Vertebrata</taxon>
        <taxon>Euteleostomi</taxon>
        <taxon>Lepidosauria</taxon>
        <taxon>Squamata</taxon>
        <taxon>Bifurcata</taxon>
        <taxon>Unidentata</taxon>
        <taxon>Episquamata</taxon>
        <taxon>Toxicofera</taxon>
        <taxon>Serpentes</taxon>
        <taxon>Colubroidea</taxon>
        <taxon>Elapidae</taxon>
        <taxon>Elapinae</taxon>
        <taxon>Ophiophagus</taxon>
    </lineage>
</organism>
<sequence length="2175" mass="242719">MTSRRRRCSFSPPPPPPFLHRPRAHSSRAHVIFTRLGEEGVGAEEEEGFGRKRAALTVSFWGPTPLRAKGIAKIAGSGRKRRTPDPESVTDPGGLFVSSKRLKMSSSASVPGQRRTARGVDDATNKKKQKDRANQENLQLEWKQNADEVIVKLNLGSRNPKVEEVDSSFTDTNCVIKLPDGRQWNCEFYEEIESSCTKVQFKKGNILQLVLPKKIPLHNWASLSKRHKDSSREHPKRIVCKENGKEKTVSGGETSEEPPLDSTVELIRSKRDPPNPKRILGKNDTVGGRNLINPRLPTGPGAKAACIKASLSEEERNSRSMGNSGLSGITDHQRTDRVAEGASQLDLKIEGQERESVCMEMQQPVATPDALPNQLEPSLEKRLPQPASSLEASQGLDPASAFREGLPSSLQPRDPETRVWSKDSDALEAVSIEPEPIVNLTFVKNDSYEKGNDSMVVHVYVKEIHKEMSSVHFREQDFTLMFQTSDANFLRLHQGCSAHSVFRWQVKLRNLIEPDQCTYNFTTARINICLKKRHSQRWGCLEAPATRGAVGGAKVAMPTGPTPLDKSQPGSNQHPLSTKEEARAVEKEKPRAEDSGLDSVAARTVSDHLPVKQEPLVPSPKPTCMVPPMTHSPVSNESVEDEEEEEDKKVCLPGFTGLVNLGNTCFMNSVIQSLSNTRELRDYFHDRSFESEINYSNPLGTGGRLAIGFAVLLRALWKGTHHAFQPSKLKAIVASKASQFTGYAQHDAQEFMAFLLDGLHEDLNRIQNKPYTETVDSDGRPDEVVAEEAWQRHKMRNDSFIVDLFQGQFKSKLVCPVCSKVSITFDPFLYLPVPLPQKQKVLTVYYFAKEPHNKPVKVIKNHFHRMFLPSQSLDAVSPTDLLLCFEVLSPELAKERVVELQVQQRPQVPSIPITKCAACQKKQQSDEKLKRCTRCYRVGYCNVVCQRTHWSNHKTLCRPENIGFPFLISIPESRLTYARLAQLLEGYARYSVSVFQPPFQVGRMPSEQGLPLLSSEKQEPLIRNSCATVGSAAAAATAVETSAMESGDGARAPHLLQEPQPSLSAPELQPELGDASTVRSKVPTGRSSGLSLDSGYSESSAESQLESCLEQELPYERVPRPEAAIPGYQHPAEGLSSQVTQFYINKIDATSKEQKLEDKGDTPLDLTDDCSLALVWKNNERMKEFVLVESKELECVEDPGSASEAARAGHFTLEQCLNLFTKPEVLAPEEAWYCPKCKQHREASKQLMLWRLPNILIIQLKRFSFRSFIWRDKINDMVDFPVRSLDLSKFCIGQKDEQQLPMYDLYAVINHYGGMIGGHYTAYARLPSDKNSQRSDVGWRLFDDSTVTTVDESQVVTRYAYVLFYRRRNSPVDRPPRGPPRPSDPRGDLAPSAEAAASQELEAEEDAARRLMRNPWRSCSQRTRKLSSECPDEGHVRYFVLGTMAAIVALFLNVFYPLIYQTRWRPRTSFPTQHPSQSSIAEPCHQPRVMAPVSTETSSGKNLACHKGTECSNAWSTAGPSKLCEAKERKPLEQLVLFSTEGSECSEVAEPESAEPISGPGESTLDERAITVPLVVPIGPAKLSFPERETWTRQMDFIMSCVGFAVGLGNVWRFPYLCYKNGGGVFLIPYLLIVFVGGIPVFFLEVALGQFMKQGGIAAWNIAPLFKGLGLASMVIVFFCNSYYIMILVWGVFYLAHSLTETLPWATCGHPWNSPQCTELFGLSDCGNNTHNGTARNCSSLADQRSPVIEFWENKVLHISGDLADPGEISWQLILCLLVTWVIVYFCIWKGVKSTGKVVYFTALFPYVVLILLLLHGVTLPGALDGIIYYLKPDWSKLAVAQVWIDAGTQIFFSYAIGLGALTALGSYNRFHNNCYRDAYLLAVINSSTSFFAGFVVFSVLGFMASEQGVDISQVAESGPGLAFIAYPKAVTLMPLSPLWATLFFFMLLVLGLDSQFVGVEGFITGILDLFPQPAAASPRREITAAICCLVCCVIDLSMVTQSGMYVFQLFDNYSASGITLLWQAFWECVVVAWVYGADRFMDDIARMIGYRPLPYMKWCWLFITPVVCVGIFLFHVVNYQPLTYNKTYVYPWWGEAIGWMLALASMLCIPCTVAYKLLRSKGTFQQRWQLLTTPVWGHHHLEYMTPEAEAKLLPPPDSLAAAPPEKATLFETVI</sequence>
<comment type="caution">
    <text evidence="18">The sequence shown here is derived from an EMBL/GenBank/DDBJ whole genome shotgun (WGS) entry which is preliminary data.</text>
</comment>
<evidence type="ECO:0000256" key="14">
    <source>
        <dbReference type="SAM" id="Phobius"/>
    </source>
</evidence>
<evidence type="ECO:0000256" key="10">
    <source>
        <dbReference type="PIRSR" id="PIRSR600175-2"/>
    </source>
</evidence>
<feature type="region of interest" description="Disordered" evidence="13">
    <location>
        <begin position="612"/>
        <end position="640"/>
    </location>
</feature>
<evidence type="ECO:0000256" key="8">
    <source>
        <dbReference type="ARBA" id="ARBA00023136"/>
    </source>
</evidence>
<feature type="binding site" evidence="9">
    <location>
        <position position="1955"/>
    </location>
    <ligand>
        <name>Na(+)</name>
        <dbReference type="ChEBI" id="CHEBI:29101"/>
        <label>1</label>
    </ligand>
</feature>
<dbReference type="PROSITE" id="PS51203">
    <property type="entry name" value="CS"/>
    <property type="match status" value="2"/>
</dbReference>
<evidence type="ECO:0000256" key="3">
    <source>
        <dbReference type="ARBA" id="ARBA00022692"/>
    </source>
</evidence>
<evidence type="ECO:0000256" key="4">
    <source>
        <dbReference type="ARBA" id="ARBA00022723"/>
    </source>
</evidence>
<feature type="transmembrane region" description="Helical" evidence="14">
    <location>
        <begin position="1851"/>
        <end position="1868"/>
    </location>
</feature>
<feature type="compositionally biased region" description="Low complexity" evidence="13">
    <location>
        <begin position="1388"/>
        <end position="1400"/>
    </location>
</feature>
<dbReference type="GO" id="GO:0004843">
    <property type="term" value="F:cysteine-type deubiquitinase activity"/>
    <property type="evidence" value="ECO:0007669"/>
    <property type="project" value="InterPro"/>
</dbReference>
<dbReference type="CDD" id="cd06463">
    <property type="entry name" value="p23_like"/>
    <property type="match status" value="1"/>
</dbReference>
<dbReference type="GO" id="GO:0008270">
    <property type="term" value="F:zinc ion binding"/>
    <property type="evidence" value="ECO:0007669"/>
    <property type="project" value="UniProtKB-KW"/>
</dbReference>
<feature type="transmembrane region" description="Helical" evidence="14">
    <location>
        <begin position="2021"/>
        <end position="2038"/>
    </location>
</feature>
<dbReference type="Gene3D" id="3.90.70.10">
    <property type="entry name" value="Cysteine proteinases"/>
    <property type="match status" value="2"/>
</dbReference>
<dbReference type="CDD" id="cd11509">
    <property type="entry name" value="SLC6sbd_CT1"/>
    <property type="match status" value="1"/>
</dbReference>
<dbReference type="SUPFAM" id="SSF54001">
    <property type="entry name" value="Cysteine proteinases"/>
    <property type="match status" value="1"/>
</dbReference>
<dbReference type="InterPro" id="IPR000175">
    <property type="entry name" value="Na/ntran_symport"/>
</dbReference>
<feature type="compositionally biased region" description="Polar residues" evidence="13">
    <location>
        <begin position="1085"/>
        <end position="1096"/>
    </location>
</feature>
<evidence type="ECO:0000256" key="5">
    <source>
        <dbReference type="ARBA" id="ARBA00022771"/>
    </source>
</evidence>
<dbReference type="Pfam" id="PF01753">
    <property type="entry name" value="zf-MYND"/>
    <property type="match status" value="1"/>
</dbReference>
<dbReference type="PROSITE" id="PS50235">
    <property type="entry name" value="USP_3"/>
    <property type="match status" value="1"/>
</dbReference>
<keyword evidence="9" id="KW-0915">Sodium</keyword>
<feature type="region of interest" description="Disordered" evidence="13">
    <location>
        <begin position="1040"/>
        <end position="1109"/>
    </location>
</feature>
<reference evidence="18 19" key="1">
    <citation type="journal article" date="2013" name="Proc. Natl. Acad. Sci. U.S.A.">
        <title>The king cobra genome reveals dynamic gene evolution and adaptation in the snake venom system.</title>
        <authorList>
            <person name="Vonk F.J."/>
            <person name="Casewell N.R."/>
            <person name="Henkel C.V."/>
            <person name="Heimberg A.M."/>
            <person name="Jansen H.J."/>
            <person name="McCleary R.J."/>
            <person name="Kerkkamp H.M."/>
            <person name="Vos R.A."/>
            <person name="Guerreiro I."/>
            <person name="Calvete J.J."/>
            <person name="Wuster W."/>
            <person name="Woods A.E."/>
            <person name="Logan J.M."/>
            <person name="Harrison R.A."/>
            <person name="Castoe T.A."/>
            <person name="de Koning A.P."/>
            <person name="Pollock D.D."/>
            <person name="Yandell M."/>
            <person name="Calderon D."/>
            <person name="Renjifo C."/>
            <person name="Currier R.B."/>
            <person name="Salgado D."/>
            <person name="Pla D."/>
            <person name="Sanz L."/>
            <person name="Hyder A.S."/>
            <person name="Ribeiro J.M."/>
            <person name="Arntzen J.W."/>
            <person name="van den Thillart G.E."/>
            <person name="Boetzer M."/>
            <person name="Pirovano W."/>
            <person name="Dirks R.P."/>
            <person name="Spaink H.P."/>
            <person name="Duboule D."/>
            <person name="McGlinn E."/>
            <person name="Kini R.M."/>
            <person name="Richardson M.K."/>
        </authorList>
    </citation>
    <scope>NUCLEOTIDE SEQUENCE</scope>
    <source>
        <tissue evidence="18">Blood</tissue>
    </source>
</reference>
<feature type="domain" description="USP" evidence="15">
    <location>
        <begin position="656"/>
        <end position="1368"/>
    </location>
</feature>
<keyword evidence="12" id="KW-0769">Symport</keyword>
<feature type="domain" description="CS" evidence="17">
    <location>
        <begin position="440"/>
        <end position="542"/>
    </location>
</feature>
<evidence type="ECO:0000256" key="7">
    <source>
        <dbReference type="ARBA" id="ARBA00022989"/>
    </source>
</evidence>
<dbReference type="GO" id="GO:0005886">
    <property type="term" value="C:plasma membrane"/>
    <property type="evidence" value="ECO:0007669"/>
    <property type="project" value="TreeGrafter"/>
</dbReference>
<dbReference type="PROSITE" id="PS00610">
    <property type="entry name" value="NA_NEUROTRAN_SYMP_1"/>
    <property type="match status" value="1"/>
</dbReference>
<name>V8NS16_OPHHA</name>
<feature type="binding site" evidence="9">
    <location>
        <position position="1603"/>
    </location>
    <ligand>
        <name>Na(+)</name>
        <dbReference type="ChEBI" id="CHEBI:29101"/>
        <label>1</label>
    </ligand>
</feature>
<evidence type="ECO:0000256" key="6">
    <source>
        <dbReference type="ARBA" id="ARBA00022833"/>
    </source>
</evidence>
<feature type="region of interest" description="Disordered" evidence="13">
    <location>
        <begin position="552"/>
        <end position="599"/>
    </location>
</feature>
<dbReference type="PROSITE" id="PS00754">
    <property type="entry name" value="NA_NEUROTRAN_SYMP_2"/>
    <property type="match status" value="1"/>
</dbReference>
<dbReference type="InterPro" id="IPR037272">
    <property type="entry name" value="SNS_sf"/>
</dbReference>
<dbReference type="Pfam" id="PF00443">
    <property type="entry name" value="UCH"/>
    <property type="match status" value="1"/>
</dbReference>
<dbReference type="SUPFAM" id="SSF49764">
    <property type="entry name" value="HSP20-like chaperones"/>
    <property type="match status" value="2"/>
</dbReference>
<dbReference type="GO" id="GO:0005332">
    <property type="term" value="F:gamma-aminobutyric acid:sodium:chloride symporter activity"/>
    <property type="evidence" value="ECO:0007669"/>
    <property type="project" value="TreeGrafter"/>
</dbReference>
<keyword evidence="2 12" id="KW-0813">Transport</keyword>
<feature type="binding site" evidence="9">
    <location>
        <position position="1886"/>
    </location>
    <ligand>
        <name>Na(+)</name>
        <dbReference type="ChEBI" id="CHEBI:29101"/>
        <label>1</label>
    </ligand>
</feature>
<dbReference type="Pfam" id="PF16602">
    <property type="entry name" value="USP19_linker"/>
    <property type="match status" value="1"/>
</dbReference>
<evidence type="ECO:0000259" key="16">
    <source>
        <dbReference type="PROSITE" id="PS50865"/>
    </source>
</evidence>